<gene>
    <name evidence="3" type="ORF">E1832_21280</name>
</gene>
<evidence type="ECO:0000313" key="3">
    <source>
        <dbReference type="EMBL" id="TDK41225.1"/>
    </source>
</evidence>
<feature type="region of interest" description="Disordered" evidence="1">
    <location>
        <begin position="90"/>
        <end position="112"/>
    </location>
</feature>
<accession>A0A4R5UQM6</accession>
<dbReference type="Proteomes" id="UP000295301">
    <property type="component" value="Unassembled WGS sequence"/>
</dbReference>
<organism evidence="3 4">
    <name type="scientific">Antarcticimicrobium luteum</name>
    <dbReference type="NCBI Taxonomy" id="2547397"/>
    <lineage>
        <taxon>Bacteria</taxon>
        <taxon>Pseudomonadati</taxon>
        <taxon>Pseudomonadota</taxon>
        <taxon>Alphaproteobacteria</taxon>
        <taxon>Rhodobacterales</taxon>
        <taxon>Paracoccaceae</taxon>
        <taxon>Antarcticimicrobium</taxon>
    </lineage>
</organism>
<name>A0A4R5UQM6_9RHOB</name>
<reference evidence="3 4" key="1">
    <citation type="submission" date="2019-03" db="EMBL/GenBank/DDBJ databases">
        <title>Ruegeria lutea sp. nov., a novel strain, isolated from marine sediment, the Masan Bay, South Korea.</title>
        <authorList>
            <person name="Kim J."/>
            <person name="Kim D.-Y."/>
            <person name="Lee S.-S."/>
        </authorList>
    </citation>
    <scope>NUCLEOTIDE SEQUENCE [LARGE SCALE GENOMIC DNA]</scope>
    <source>
        <strain evidence="3 4">318-1</strain>
    </source>
</reference>
<feature type="transmembrane region" description="Helical" evidence="2">
    <location>
        <begin position="70"/>
        <end position="89"/>
    </location>
</feature>
<comment type="caution">
    <text evidence="3">The sequence shown here is derived from an EMBL/GenBank/DDBJ whole genome shotgun (WGS) entry which is preliminary data.</text>
</comment>
<dbReference type="OrthoDB" id="7871801at2"/>
<keyword evidence="2" id="KW-0472">Membrane</keyword>
<dbReference type="RefSeq" id="WP_133361793.1">
    <property type="nucleotide sequence ID" value="NZ_SMUV01000074.1"/>
</dbReference>
<evidence type="ECO:0000256" key="1">
    <source>
        <dbReference type="SAM" id="MobiDB-lite"/>
    </source>
</evidence>
<feature type="transmembrane region" description="Helical" evidence="2">
    <location>
        <begin position="32"/>
        <end position="50"/>
    </location>
</feature>
<dbReference type="EMBL" id="SMUV01000074">
    <property type="protein sequence ID" value="TDK41225.1"/>
    <property type="molecule type" value="Genomic_DNA"/>
</dbReference>
<keyword evidence="2" id="KW-0812">Transmembrane</keyword>
<sequence length="112" mass="12417">MTGDGDGERSERKAPAVFLERQTYRRRRLMDAARLLPVLGALLFAVPLLWPGAEDAGTAAPVPTSRAIRYIFVVWALLILGNVWFGLLTRGWSGQGQGRNDDEAEPPQRERG</sequence>
<proteinExistence type="predicted"/>
<keyword evidence="2" id="KW-1133">Transmembrane helix</keyword>
<dbReference type="AlphaFoldDB" id="A0A4R5UQM6"/>
<keyword evidence="4" id="KW-1185">Reference proteome</keyword>
<protein>
    <submittedName>
        <fullName evidence="3">Uncharacterized protein</fullName>
    </submittedName>
</protein>
<evidence type="ECO:0000313" key="4">
    <source>
        <dbReference type="Proteomes" id="UP000295301"/>
    </source>
</evidence>
<evidence type="ECO:0000256" key="2">
    <source>
        <dbReference type="SAM" id="Phobius"/>
    </source>
</evidence>